<dbReference type="AlphaFoldDB" id="A0A1R3GI54"/>
<dbReference type="Gramene" id="OMO57747">
    <property type="protein sequence ID" value="OMO57747"/>
    <property type="gene ID" value="CCACVL1_25692"/>
</dbReference>
<name>A0A1R3GI54_COCAP</name>
<evidence type="ECO:0000313" key="2">
    <source>
        <dbReference type="Proteomes" id="UP000188268"/>
    </source>
</evidence>
<accession>A0A1R3GI54</accession>
<keyword evidence="2" id="KW-1185">Reference proteome</keyword>
<comment type="caution">
    <text evidence="1">The sequence shown here is derived from an EMBL/GenBank/DDBJ whole genome shotgun (WGS) entry which is preliminary data.</text>
</comment>
<gene>
    <name evidence="1" type="ORF">CCACVL1_25692</name>
</gene>
<organism evidence="1 2">
    <name type="scientific">Corchorus capsularis</name>
    <name type="common">Jute</name>
    <dbReference type="NCBI Taxonomy" id="210143"/>
    <lineage>
        <taxon>Eukaryota</taxon>
        <taxon>Viridiplantae</taxon>
        <taxon>Streptophyta</taxon>
        <taxon>Embryophyta</taxon>
        <taxon>Tracheophyta</taxon>
        <taxon>Spermatophyta</taxon>
        <taxon>Magnoliopsida</taxon>
        <taxon>eudicotyledons</taxon>
        <taxon>Gunneridae</taxon>
        <taxon>Pentapetalae</taxon>
        <taxon>rosids</taxon>
        <taxon>malvids</taxon>
        <taxon>Malvales</taxon>
        <taxon>Malvaceae</taxon>
        <taxon>Grewioideae</taxon>
        <taxon>Apeibeae</taxon>
        <taxon>Corchorus</taxon>
    </lineage>
</organism>
<evidence type="ECO:0000313" key="1">
    <source>
        <dbReference type="EMBL" id="OMO57747.1"/>
    </source>
</evidence>
<sequence>MALDPMGNFSVRSGYIVARKFLGRVEFLV</sequence>
<dbReference type="Proteomes" id="UP000188268">
    <property type="component" value="Unassembled WGS sequence"/>
</dbReference>
<protein>
    <submittedName>
        <fullName evidence="1">Uncharacterized protein</fullName>
    </submittedName>
</protein>
<dbReference type="EMBL" id="AWWV01014300">
    <property type="protein sequence ID" value="OMO57747.1"/>
    <property type="molecule type" value="Genomic_DNA"/>
</dbReference>
<proteinExistence type="predicted"/>
<reference evidence="1 2" key="1">
    <citation type="submission" date="2013-09" db="EMBL/GenBank/DDBJ databases">
        <title>Corchorus capsularis genome sequencing.</title>
        <authorList>
            <person name="Alam M."/>
            <person name="Haque M.S."/>
            <person name="Islam M.S."/>
            <person name="Emdad E.M."/>
            <person name="Islam M.M."/>
            <person name="Ahmed B."/>
            <person name="Halim A."/>
            <person name="Hossen Q.M.M."/>
            <person name="Hossain M.Z."/>
            <person name="Ahmed R."/>
            <person name="Khan M.M."/>
            <person name="Islam R."/>
            <person name="Rashid M.M."/>
            <person name="Khan S.A."/>
            <person name="Rahman M.S."/>
            <person name="Alam M."/>
        </authorList>
    </citation>
    <scope>NUCLEOTIDE SEQUENCE [LARGE SCALE GENOMIC DNA]</scope>
    <source>
        <strain evidence="2">cv. CVL-1</strain>
        <tissue evidence="1">Whole seedling</tissue>
    </source>
</reference>